<reference evidence="2" key="2">
    <citation type="submission" date="2018-10" db="UniProtKB">
        <authorList>
            <consortium name="EnsemblPlants"/>
        </authorList>
    </citation>
    <scope>IDENTIFICATION</scope>
</reference>
<dbReference type="PANTHER" id="PTHR23024">
    <property type="entry name" value="ARYLACETAMIDE DEACETYLASE"/>
    <property type="match status" value="1"/>
</dbReference>
<accession>A0A3B6PS95</accession>
<dbReference type="SMR" id="A0A3B6PS95"/>
<sequence length="353" mass="38131">MSTIPSSPASAVSGSAPPPPPDVVEDCMGIVQLLSDGTVRRSLDYSHLPMLRHVPSDLPVQWKDVVYDAGNGLRLRMYRPTTAGRAEKKHPKLPVLVYFHGGGFCIGSFEWPNFHAGALRLAGELPALVLSADYRLAPEHRLPAAHRDAETVLSWLRDQAAAGTDAWLAECADFGRVFVCGDSAGGNMVHHVAARLGSGALALGDRVRVVGCVILWPYFGGEERTAAEAEAEAMAPSSEFDPGKNFDQMWRLALPDGATRDHPAANPFGPESAPLDDVRFPPVLVAKAGRDRMRDRVAEYVARLRAMGKPVELAEFEGQGQGFFVFAPFGDASDELVRVVRQFMCTCTATSHG</sequence>
<evidence type="ECO:0000313" key="3">
    <source>
        <dbReference type="Proteomes" id="UP000019116"/>
    </source>
</evidence>
<dbReference type="InterPro" id="IPR050466">
    <property type="entry name" value="Carboxylest/Gibb_receptor"/>
</dbReference>
<evidence type="ECO:0000313" key="2">
    <source>
        <dbReference type="EnsemblPlants" id="TraesCS6B02G429500.1.cds1"/>
    </source>
</evidence>
<feature type="domain" description="Alpha/beta hydrolase fold-3" evidence="1">
    <location>
        <begin position="96"/>
        <end position="324"/>
    </location>
</feature>
<dbReference type="AlphaFoldDB" id="A0A3B6PS95"/>
<dbReference type="Gramene" id="TraesCS6B02G429500.1">
    <property type="protein sequence ID" value="TraesCS6B02G429500.1.cds1"/>
    <property type="gene ID" value="TraesCS6B02G429500"/>
</dbReference>
<dbReference type="PANTHER" id="PTHR23024:SF140">
    <property type="entry name" value="OS07G0162600 PROTEIN"/>
    <property type="match status" value="1"/>
</dbReference>
<dbReference type="Proteomes" id="UP000019116">
    <property type="component" value="Chromosome 6B"/>
</dbReference>
<protein>
    <recommendedName>
        <fullName evidence="1">Alpha/beta hydrolase fold-3 domain-containing protein</fullName>
    </recommendedName>
</protein>
<dbReference type="OrthoDB" id="408631at2759"/>
<keyword evidence="3" id="KW-1185">Reference proteome</keyword>
<organism evidence="2">
    <name type="scientific">Triticum aestivum</name>
    <name type="common">Wheat</name>
    <dbReference type="NCBI Taxonomy" id="4565"/>
    <lineage>
        <taxon>Eukaryota</taxon>
        <taxon>Viridiplantae</taxon>
        <taxon>Streptophyta</taxon>
        <taxon>Embryophyta</taxon>
        <taxon>Tracheophyta</taxon>
        <taxon>Spermatophyta</taxon>
        <taxon>Magnoliopsida</taxon>
        <taxon>Liliopsida</taxon>
        <taxon>Poales</taxon>
        <taxon>Poaceae</taxon>
        <taxon>BOP clade</taxon>
        <taxon>Pooideae</taxon>
        <taxon>Triticodae</taxon>
        <taxon>Triticeae</taxon>
        <taxon>Triticinae</taxon>
        <taxon>Triticum</taxon>
    </lineage>
</organism>
<reference evidence="2" key="1">
    <citation type="submission" date="2018-08" db="EMBL/GenBank/DDBJ databases">
        <authorList>
            <person name="Rossello M."/>
        </authorList>
    </citation>
    <scope>NUCLEOTIDE SEQUENCE [LARGE SCALE GENOMIC DNA]</scope>
    <source>
        <strain evidence="2">cv. Chinese Spring</strain>
    </source>
</reference>
<dbReference type="InterPro" id="IPR029058">
    <property type="entry name" value="AB_hydrolase_fold"/>
</dbReference>
<dbReference type="Gramene" id="TraesCS6B03G1201700.1">
    <property type="protein sequence ID" value="TraesCS6B03G1201700.1.CDS1"/>
    <property type="gene ID" value="TraesCS6B03G1201700"/>
</dbReference>
<name>A0A3B6PS95_WHEAT</name>
<proteinExistence type="predicted"/>
<dbReference type="EnsemblPlants" id="TraesCS6B02G429500.1">
    <property type="protein sequence ID" value="TraesCS6B02G429500.1.cds1"/>
    <property type="gene ID" value="TraesCS6B02G429500"/>
</dbReference>
<dbReference type="GeneID" id="123139845"/>
<gene>
    <name evidence="2" type="primary">LOC123139845</name>
</gene>
<dbReference type="OMA" id="GEWTESA"/>
<dbReference type="RefSeq" id="XP_044415478.1">
    <property type="nucleotide sequence ID" value="XM_044559543.1"/>
</dbReference>
<dbReference type="STRING" id="4565.A0A3B6PS95"/>
<dbReference type="InterPro" id="IPR013094">
    <property type="entry name" value="AB_hydrolase_3"/>
</dbReference>
<dbReference type="Pfam" id="PF07859">
    <property type="entry name" value="Abhydrolase_3"/>
    <property type="match status" value="1"/>
</dbReference>
<dbReference type="GO" id="GO:0016787">
    <property type="term" value="F:hydrolase activity"/>
    <property type="evidence" value="ECO:0007669"/>
    <property type="project" value="InterPro"/>
</dbReference>
<evidence type="ECO:0000259" key="1">
    <source>
        <dbReference type="Pfam" id="PF07859"/>
    </source>
</evidence>
<dbReference type="Gene3D" id="3.40.50.1820">
    <property type="entry name" value="alpha/beta hydrolase"/>
    <property type="match status" value="1"/>
</dbReference>
<dbReference type="SUPFAM" id="SSF53474">
    <property type="entry name" value="alpha/beta-Hydrolases"/>
    <property type="match status" value="1"/>
</dbReference>